<dbReference type="PANTHER" id="PTHR30273:SF2">
    <property type="entry name" value="PROTEIN FECR"/>
    <property type="match status" value="1"/>
</dbReference>
<evidence type="ECO:0000313" key="4">
    <source>
        <dbReference type="Proteomes" id="UP000013232"/>
    </source>
</evidence>
<dbReference type="STRING" id="1123367.GCA_000621305_02393"/>
<name>N6Z7D7_THAL4</name>
<comment type="caution">
    <text evidence="3">The sequence shown here is derived from an EMBL/GenBank/DDBJ whole genome shotgun (WGS) entry which is preliminary data.</text>
</comment>
<dbReference type="eggNOG" id="COG3712">
    <property type="taxonomic scope" value="Bacteria"/>
</dbReference>
<evidence type="ECO:0000259" key="2">
    <source>
        <dbReference type="Pfam" id="PF16220"/>
    </source>
</evidence>
<dbReference type="InterPro" id="IPR006860">
    <property type="entry name" value="FecR"/>
</dbReference>
<protein>
    <submittedName>
        <fullName evidence="3">Fec operon regulator FecR</fullName>
    </submittedName>
</protein>
<feature type="domain" description="FecR N-terminal" evidence="2">
    <location>
        <begin position="18"/>
        <end position="58"/>
    </location>
</feature>
<reference evidence="3 4" key="1">
    <citation type="submission" date="2012-09" db="EMBL/GenBank/DDBJ databases">
        <title>Draft Genome Sequences of 6 Strains from Genus Thauera.</title>
        <authorList>
            <person name="Liu B."/>
            <person name="Shapleigh J.P."/>
            <person name="Frostegard A.H."/>
        </authorList>
    </citation>
    <scope>NUCLEOTIDE SEQUENCE [LARGE SCALE GENOMIC DNA]</scope>
    <source>
        <strain evidence="4">47Lol / DSM 12138</strain>
    </source>
</reference>
<organism evidence="3 4">
    <name type="scientific">Thauera linaloolentis (strain DSM 12138 / JCM 21573 / CCUG 41526 / CIP 105981 / IAM 15112 / NBRC 102519 / 47Lol)</name>
    <dbReference type="NCBI Taxonomy" id="1123367"/>
    <lineage>
        <taxon>Bacteria</taxon>
        <taxon>Pseudomonadati</taxon>
        <taxon>Pseudomonadota</taxon>
        <taxon>Betaproteobacteria</taxon>
        <taxon>Rhodocyclales</taxon>
        <taxon>Zoogloeaceae</taxon>
        <taxon>Thauera</taxon>
    </lineage>
</organism>
<dbReference type="RefSeq" id="WP_004332686.1">
    <property type="nucleotide sequence ID" value="NZ_AMXE01000002.1"/>
</dbReference>
<dbReference type="Proteomes" id="UP000013232">
    <property type="component" value="Unassembled WGS sequence"/>
</dbReference>
<dbReference type="InterPro" id="IPR012373">
    <property type="entry name" value="Ferrdict_sens_TM"/>
</dbReference>
<gene>
    <name evidence="3" type="ORF">C666_01145</name>
</gene>
<dbReference type="Pfam" id="PF16220">
    <property type="entry name" value="DUF4880"/>
    <property type="match status" value="1"/>
</dbReference>
<dbReference type="PIRSF" id="PIRSF018266">
    <property type="entry name" value="FecR"/>
    <property type="match status" value="1"/>
</dbReference>
<dbReference type="InterPro" id="IPR032623">
    <property type="entry name" value="FecR_N"/>
</dbReference>
<dbReference type="Gene3D" id="2.60.120.1440">
    <property type="match status" value="1"/>
</dbReference>
<evidence type="ECO:0000259" key="1">
    <source>
        <dbReference type="Pfam" id="PF04773"/>
    </source>
</evidence>
<dbReference type="GO" id="GO:0016989">
    <property type="term" value="F:sigma factor antagonist activity"/>
    <property type="evidence" value="ECO:0007669"/>
    <property type="project" value="TreeGrafter"/>
</dbReference>
<keyword evidence="4" id="KW-1185">Reference proteome</keyword>
<dbReference type="PANTHER" id="PTHR30273">
    <property type="entry name" value="PERIPLASMIC SIGNAL SENSOR AND SIGMA FACTOR ACTIVATOR FECR-RELATED"/>
    <property type="match status" value="1"/>
</dbReference>
<dbReference type="AlphaFoldDB" id="N6Z7D7"/>
<sequence length="327" mass="34992">MTPAAETIAADEGEAIRSAAAWFARKCSGSFGNDEHAAWQVWLNASELHRSAWQQVENVRTSLGGLPGHLAGPALRGVSARKRQTLRTLAVIATAAPLAWLGYRAAAAQGFTADLRTAVGERRTLELADGSSLSLDTDSAVDVAFDQERRLLRLRRGRIMVTTADDPQARLNTSGRPFLVATAHGTCEALGTRFTVRTDAVGSQVAVLDDIVRVTPNAHPDRPLMLNAGQQLRFDATGGGAIEPAAVATGTWAGGSLVALDMPLAELLAELARYRHGILRCAPSVAGLRISGAFPLDDTERSLKLLTETFPLQTVSRTRYWVEVHPA</sequence>
<dbReference type="EMBL" id="AMXE01000002">
    <property type="protein sequence ID" value="ENO90467.1"/>
    <property type="molecule type" value="Genomic_DNA"/>
</dbReference>
<proteinExistence type="predicted"/>
<feature type="domain" description="FecR protein" evidence="1">
    <location>
        <begin position="114"/>
        <end position="212"/>
    </location>
</feature>
<evidence type="ECO:0000313" key="3">
    <source>
        <dbReference type="EMBL" id="ENO90467.1"/>
    </source>
</evidence>
<dbReference type="Pfam" id="PF04773">
    <property type="entry name" value="FecR"/>
    <property type="match status" value="1"/>
</dbReference>
<accession>N6Z7D7</accession>
<dbReference type="OrthoDB" id="1100567at2"/>